<dbReference type="Proteomes" id="UP000031443">
    <property type="component" value="Unassembled WGS sequence"/>
</dbReference>
<keyword evidence="9" id="KW-0325">Glycoprotein</keyword>
<dbReference type="GO" id="GO:0046872">
    <property type="term" value="F:metal ion binding"/>
    <property type="evidence" value="ECO:0007669"/>
    <property type="project" value="UniProtKB-KW"/>
</dbReference>
<dbReference type="PANTHER" id="PTHR10340:SF24">
    <property type="entry name" value="ACID SPHINGOMYELINASE-LIKE PHOSPHODIESTERASE 3A"/>
    <property type="match status" value="1"/>
</dbReference>
<feature type="domain" description="Calcineurin-like phosphoesterase" evidence="11">
    <location>
        <begin position="138"/>
        <end position="397"/>
    </location>
</feature>
<evidence type="ECO:0000259" key="12">
    <source>
        <dbReference type="Pfam" id="PF19272"/>
    </source>
</evidence>
<feature type="domain" description="Sphingomyelin phosphodiesterase C-terminal" evidence="12">
    <location>
        <begin position="409"/>
        <end position="547"/>
    </location>
</feature>
<evidence type="ECO:0000256" key="7">
    <source>
        <dbReference type="ARBA" id="ARBA00022801"/>
    </source>
</evidence>
<evidence type="ECO:0000256" key="6">
    <source>
        <dbReference type="ARBA" id="ARBA00022729"/>
    </source>
</evidence>
<dbReference type="eggNOG" id="KOG3770">
    <property type="taxonomic scope" value="Eukaryota"/>
</dbReference>
<dbReference type="SUPFAM" id="SSF50814">
    <property type="entry name" value="Lipocalins"/>
    <property type="match status" value="1"/>
</dbReference>
<comment type="similarity">
    <text evidence="3">Belongs to the acid sphingomyelinase family.</text>
</comment>
<proteinExistence type="inferred from homology"/>
<dbReference type="Gene3D" id="3.60.21.10">
    <property type="match status" value="1"/>
</dbReference>
<dbReference type="InterPro" id="IPR029052">
    <property type="entry name" value="Metallo-depent_PP-like"/>
</dbReference>
<keyword evidence="5" id="KW-0479">Metal-binding</keyword>
<dbReference type="Pfam" id="PF00149">
    <property type="entry name" value="Metallophos"/>
    <property type="match status" value="1"/>
</dbReference>
<keyword evidence="4" id="KW-0964">Secreted</keyword>
<dbReference type="InterPro" id="IPR012674">
    <property type="entry name" value="Calycin"/>
</dbReference>
<sequence>MGPEIMAEELGNKPAVDSWVGNVTKPTVIISNEGDKVMIRTQSTFKNTEISFKLGEEFEETTPDDRHCKSVVTLDGDKLVHVQKWDGTETNFVREIKDGKMVMATPPSLHALYAYVLHVTATQYNFTDGGFCHLKGQFWHVSDLHLDPTYHITGDHTKVCSSSKGANASNPGPFGDFFCDSPYQLILSAFKYMKESEQQASFMIWTGDSPPHVPVEELSTKMVINVIGNMTSTIQSFFPDLQVFPALGNHDYWPQDQLPVSANEVYSAVANFWKPWLTDEAISTFKKGGFYTQLFQSSVSPQPLRIISLNTNLYYSPNHVTLNITDPANQLAWLESTLEISLQKKEKVYVIGHVPVGYLPFTRNITAIRGYYNERLVKIFRKYSDVIAGQFFGHTHRDSIMILLDEKENPINSLFVAPAVTPVKSVVQRESNNPGVRLYQYDPLHYSLLDLWQFYLNLTDANMKNESNWKLEYILTKAYGIEDLKPENLYEMAKQFTVPHSKLFQQYYNNFIVSYDKSIVCEGDCKTSQICAMQYLDRSFYTDCIQRG</sequence>
<evidence type="ECO:0000256" key="9">
    <source>
        <dbReference type="ARBA" id="ARBA00023180"/>
    </source>
</evidence>
<accession>M7B2Y3</accession>
<keyword evidence="6" id="KW-0732">Signal</keyword>
<dbReference type="FunFam" id="3.60.21.10:FF:000167">
    <property type="entry name" value="Acid sphingomyelinase-like phosphodiesterase"/>
    <property type="match status" value="1"/>
</dbReference>
<dbReference type="InterPro" id="IPR041805">
    <property type="entry name" value="ASMase/PPN1_MPP"/>
</dbReference>
<evidence type="ECO:0000256" key="2">
    <source>
        <dbReference type="ARBA" id="ARBA00004613"/>
    </source>
</evidence>
<dbReference type="InterPro" id="IPR000566">
    <property type="entry name" value="Lipocln_cytosolic_FA-bd_dom"/>
</dbReference>
<reference evidence="14" key="1">
    <citation type="journal article" date="2013" name="Nat. Genet.">
        <title>The draft genomes of soft-shell turtle and green sea turtle yield insights into the development and evolution of the turtle-specific body plan.</title>
        <authorList>
            <person name="Wang Z."/>
            <person name="Pascual-Anaya J."/>
            <person name="Zadissa A."/>
            <person name="Li W."/>
            <person name="Niimura Y."/>
            <person name="Huang Z."/>
            <person name="Li C."/>
            <person name="White S."/>
            <person name="Xiong Z."/>
            <person name="Fang D."/>
            <person name="Wang B."/>
            <person name="Ming Y."/>
            <person name="Chen Y."/>
            <person name="Zheng Y."/>
            <person name="Kuraku S."/>
            <person name="Pignatelli M."/>
            <person name="Herrero J."/>
            <person name="Beal K."/>
            <person name="Nozawa M."/>
            <person name="Li Q."/>
            <person name="Wang J."/>
            <person name="Zhang H."/>
            <person name="Yu L."/>
            <person name="Shigenobu S."/>
            <person name="Wang J."/>
            <person name="Liu J."/>
            <person name="Flicek P."/>
            <person name="Searle S."/>
            <person name="Wang J."/>
            <person name="Kuratani S."/>
            <person name="Yin Y."/>
            <person name="Aken B."/>
            <person name="Zhang G."/>
            <person name="Irie N."/>
        </authorList>
    </citation>
    <scope>NUCLEOTIDE SEQUENCE [LARGE SCALE GENOMIC DNA]</scope>
</reference>
<evidence type="ECO:0000256" key="8">
    <source>
        <dbReference type="ARBA" id="ARBA00022833"/>
    </source>
</evidence>
<dbReference type="Pfam" id="PF19272">
    <property type="entry name" value="ASMase_C"/>
    <property type="match status" value="1"/>
</dbReference>
<organism evidence="13 14">
    <name type="scientific">Chelonia mydas</name>
    <name type="common">Green sea-turtle</name>
    <name type="synonym">Chelonia agassizi</name>
    <dbReference type="NCBI Taxonomy" id="8469"/>
    <lineage>
        <taxon>Eukaryota</taxon>
        <taxon>Metazoa</taxon>
        <taxon>Chordata</taxon>
        <taxon>Craniata</taxon>
        <taxon>Vertebrata</taxon>
        <taxon>Euteleostomi</taxon>
        <taxon>Archelosauria</taxon>
        <taxon>Testudinata</taxon>
        <taxon>Testudines</taxon>
        <taxon>Cryptodira</taxon>
        <taxon>Durocryptodira</taxon>
        <taxon>Americhelydia</taxon>
        <taxon>Chelonioidea</taxon>
        <taxon>Cheloniidae</taxon>
        <taxon>Chelonia</taxon>
    </lineage>
</organism>
<evidence type="ECO:0000313" key="13">
    <source>
        <dbReference type="EMBL" id="EMP29810.1"/>
    </source>
</evidence>
<comment type="subcellular location">
    <subcellularLocation>
        <location evidence="2">Secreted</location>
    </subcellularLocation>
</comment>
<name>M7B2Y3_CHEMY</name>
<keyword evidence="14" id="KW-1185">Reference proteome</keyword>
<evidence type="ECO:0000256" key="4">
    <source>
        <dbReference type="ARBA" id="ARBA00022525"/>
    </source>
</evidence>
<dbReference type="GO" id="GO:0005615">
    <property type="term" value="C:extracellular space"/>
    <property type="evidence" value="ECO:0007669"/>
    <property type="project" value="TreeGrafter"/>
</dbReference>
<evidence type="ECO:0000256" key="5">
    <source>
        <dbReference type="ARBA" id="ARBA00022723"/>
    </source>
</evidence>
<evidence type="ECO:0000259" key="10">
    <source>
        <dbReference type="Pfam" id="PF00061"/>
    </source>
</evidence>
<dbReference type="EMBL" id="KB553903">
    <property type="protein sequence ID" value="EMP29810.1"/>
    <property type="molecule type" value="Genomic_DNA"/>
</dbReference>
<dbReference type="CDD" id="cd00842">
    <property type="entry name" value="MPP_ASMase"/>
    <property type="match status" value="1"/>
</dbReference>
<dbReference type="STRING" id="8469.M7B2Y3"/>
<dbReference type="SUPFAM" id="SSF56300">
    <property type="entry name" value="Metallo-dependent phosphatases"/>
    <property type="match status" value="1"/>
</dbReference>
<evidence type="ECO:0000259" key="11">
    <source>
        <dbReference type="Pfam" id="PF00149"/>
    </source>
</evidence>
<dbReference type="Pfam" id="PF00061">
    <property type="entry name" value="Lipocalin"/>
    <property type="match status" value="1"/>
</dbReference>
<keyword evidence="7" id="KW-0378">Hydrolase</keyword>
<dbReference type="AlphaFoldDB" id="M7B2Y3"/>
<feature type="domain" description="Lipocalin/cytosolic fatty-acid binding" evidence="10">
    <location>
        <begin position="21"/>
        <end position="101"/>
    </location>
</feature>
<dbReference type="InterPro" id="IPR045473">
    <property type="entry name" value="ASM_C"/>
</dbReference>
<evidence type="ECO:0000256" key="3">
    <source>
        <dbReference type="ARBA" id="ARBA00008234"/>
    </source>
</evidence>
<dbReference type="Gene3D" id="2.40.128.20">
    <property type="match status" value="1"/>
</dbReference>
<comment type="cofactor">
    <cofactor evidence="1">
        <name>Zn(2+)</name>
        <dbReference type="ChEBI" id="CHEBI:29105"/>
    </cofactor>
</comment>
<evidence type="ECO:0000313" key="14">
    <source>
        <dbReference type="Proteomes" id="UP000031443"/>
    </source>
</evidence>
<dbReference type="PANTHER" id="PTHR10340">
    <property type="entry name" value="SPHINGOMYELIN PHOSPHODIESTERASE"/>
    <property type="match status" value="1"/>
</dbReference>
<protein>
    <submittedName>
        <fullName evidence="13">Acid sphingomyelinase-like phosphodiesterase 3a</fullName>
    </submittedName>
</protein>
<dbReference type="GO" id="GO:0008081">
    <property type="term" value="F:phosphoric diester hydrolase activity"/>
    <property type="evidence" value="ECO:0007669"/>
    <property type="project" value="TreeGrafter"/>
</dbReference>
<evidence type="ECO:0000256" key="1">
    <source>
        <dbReference type="ARBA" id="ARBA00001947"/>
    </source>
</evidence>
<keyword evidence="8" id="KW-0862">Zinc</keyword>
<gene>
    <name evidence="13" type="ORF">UY3_13074</name>
</gene>
<dbReference type="InterPro" id="IPR004843">
    <property type="entry name" value="Calcineurin-like_PHP"/>
</dbReference>